<dbReference type="EMBL" id="PGVE01000031">
    <property type="protein sequence ID" value="PLS06706.1"/>
    <property type="molecule type" value="Genomic_DNA"/>
</dbReference>
<accession>A0A2N5HMG3</accession>
<keyword evidence="1" id="KW-0472">Membrane</keyword>
<keyword evidence="1" id="KW-1133">Transmembrane helix</keyword>
<keyword evidence="1" id="KW-0812">Transmembrane</keyword>
<feature type="transmembrane region" description="Helical" evidence="1">
    <location>
        <begin position="46"/>
        <end position="70"/>
    </location>
</feature>
<evidence type="ECO:0000313" key="2">
    <source>
        <dbReference type="EMBL" id="PLS06706.1"/>
    </source>
</evidence>
<keyword evidence="3" id="KW-1185">Reference proteome</keyword>
<proteinExistence type="predicted"/>
<reference evidence="2 3" key="1">
    <citation type="submission" date="2017-11" db="EMBL/GenBank/DDBJ databases">
        <title>Comparitive Functional Genomics of Dry Heat Resistant strains isolated from the Viking Spacecraft.</title>
        <authorList>
            <person name="Seuylemezian A."/>
            <person name="Cooper K."/>
            <person name="Vaishampayan P."/>
        </authorList>
    </citation>
    <scope>NUCLEOTIDE SEQUENCE [LARGE SCALE GENOMIC DNA]</scope>
    <source>
        <strain evidence="2 3">V32-6</strain>
    </source>
</reference>
<dbReference type="Proteomes" id="UP000234950">
    <property type="component" value="Unassembled WGS sequence"/>
</dbReference>
<evidence type="ECO:0000256" key="1">
    <source>
        <dbReference type="SAM" id="Phobius"/>
    </source>
</evidence>
<feature type="transmembrane region" description="Helical" evidence="1">
    <location>
        <begin position="6"/>
        <end position="25"/>
    </location>
</feature>
<dbReference type="AlphaFoldDB" id="A0A2N5HMG3"/>
<gene>
    <name evidence="2" type="ORF">CVD27_07205</name>
</gene>
<comment type="caution">
    <text evidence="2">The sequence shown here is derived from an EMBL/GenBank/DDBJ whole genome shotgun (WGS) entry which is preliminary data.</text>
</comment>
<protein>
    <submittedName>
        <fullName evidence="2">Uncharacterized protein</fullName>
    </submittedName>
</protein>
<name>A0A2N5HMG3_9BACI</name>
<evidence type="ECO:0000313" key="3">
    <source>
        <dbReference type="Proteomes" id="UP000234950"/>
    </source>
</evidence>
<dbReference type="RefSeq" id="WP_101647206.1">
    <property type="nucleotide sequence ID" value="NZ_PGVE01000031.1"/>
</dbReference>
<organism evidence="2 3">
    <name type="scientific">Neobacillus cucumis</name>
    <dbReference type="NCBI Taxonomy" id="1740721"/>
    <lineage>
        <taxon>Bacteria</taxon>
        <taxon>Bacillati</taxon>
        <taxon>Bacillota</taxon>
        <taxon>Bacilli</taxon>
        <taxon>Bacillales</taxon>
        <taxon>Bacillaceae</taxon>
        <taxon>Neobacillus</taxon>
    </lineage>
</organism>
<sequence>MKWNQIVACIGLIFILIGLFQLYQIKREVKILDKEQNISEETSNKWVKRVTIIIVCEVIGTILGLIPTIIQTIQTIFK</sequence>